<feature type="compositionally biased region" description="Pro residues" evidence="1">
    <location>
        <begin position="90"/>
        <end position="100"/>
    </location>
</feature>
<reference evidence="2" key="1">
    <citation type="journal article" date="2013" name="Genetics">
        <title>The draft genome and transcriptome of Panagrellus redivivus are shaped by the harsh demands of a free-living lifestyle.</title>
        <authorList>
            <person name="Srinivasan J."/>
            <person name="Dillman A.R."/>
            <person name="Macchietto M.G."/>
            <person name="Heikkinen L."/>
            <person name="Lakso M."/>
            <person name="Fracchia K.M."/>
            <person name="Antoshechkin I."/>
            <person name="Mortazavi A."/>
            <person name="Wong G."/>
            <person name="Sternberg P.W."/>
        </authorList>
    </citation>
    <scope>NUCLEOTIDE SEQUENCE [LARGE SCALE GENOMIC DNA]</scope>
    <source>
        <strain evidence="2">MT8872</strain>
    </source>
</reference>
<keyword evidence="2" id="KW-1185">Reference proteome</keyword>
<evidence type="ECO:0000256" key="1">
    <source>
        <dbReference type="SAM" id="MobiDB-lite"/>
    </source>
</evidence>
<organism evidence="2 3">
    <name type="scientific">Panagrellus redivivus</name>
    <name type="common">Microworm</name>
    <dbReference type="NCBI Taxonomy" id="6233"/>
    <lineage>
        <taxon>Eukaryota</taxon>
        <taxon>Metazoa</taxon>
        <taxon>Ecdysozoa</taxon>
        <taxon>Nematoda</taxon>
        <taxon>Chromadorea</taxon>
        <taxon>Rhabditida</taxon>
        <taxon>Tylenchina</taxon>
        <taxon>Panagrolaimomorpha</taxon>
        <taxon>Panagrolaimoidea</taxon>
        <taxon>Panagrolaimidae</taxon>
        <taxon>Panagrellus</taxon>
    </lineage>
</organism>
<accession>A0A7E4VPC4</accession>
<dbReference type="AlphaFoldDB" id="A0A7E4VPC4"/>
<sequence length="327" mass="36584">MRLKFDRNKLRKEEFRYSEASLAARTRMEEAFANATEVLECLARMEFPVKPMTMNKLTSTYPRKKINEETSTDDLEVLTAKKEVETVAPMPTPAPTPPQEAPLSRPRRRGWDVAPMTDDAAVSGFVMTPRPASLFLDGGGRNSDDFTLPSSPKRPRYAAPIDGFQSPQRFFTETYHKPIPTPTLKAPPTFESTLNVTHASIRPTPRPSTDVATSPTQPTTARLVSENAPNRRDSNESASSSSFDTTLLQQHFDNLPTVQNLLPMPPATDLNTLNALLPYYLSFCAHVSNIIKVTNTAERDALLNAPEYQFNPMDTVKPTRRSSDNRR</sequence>
<proteinExistence type="predicted"/>
<reference evidence="3" key="2">
    <citation type="submission" date="2020-10" db="UniProtKB">
        <authorList>
            <consortium name="WormBaseParasite"/>
        </authorList>
    </citation>
    <scope>IDENTIFICATION</scope>
</reference>
<dbReference type="Proteomes" id="UP000492821">
    <property type="component" value="Unassembled WGS sequence"/>
</dbReference>
<feature type="region of interest" description="Disordered" evidence="1">
    <location>
        <begin position="88"/>
        <end position="107"/>
    </location>
</feature>
<evidence type="ECO:0000313" key="2">
    <source>
        <dbReference type="Proteomes" id="UP000492821"/>
    </source>
</evidence>
<feature type="compositionally biased region" description="Polar residues" evidence="1">
    <location>
        <begin position="210"/>
        <end position="222"/>
    </location>
</feature>
<evidence type="ECO:0000313" key="3">
    <source>
        <dbReference type="WBParaSite" id="Pan_g23391.t1"/>
    </source>
</evidence>
<protein>
    <submittedName>
        <fullName evidence="3">Uncharacterized protein</fullName>
    </submittedName>
</protein>
<name>A0A7E4VPC4_PANRE</name>
<feature type="region of interest" description="Disordered" evidence="1">
    <location>
        <begin position="200"/>
        <end position="242"/>
    </location>
</feature>
<dbReference type="WBParaSite" id="Pan_g23391.t1">
    <property type="protein sequence ID" value="Pan_g23391.t1"/>
    <property type="gene ID" value="Pan_g23391"/>
</dbReference>
<feature type="region of interest" description="Disordered" evidence="1">
    <location>
        <begin position="136"/>
        <end position="162"/>
    </location>
</feature>